<evidence type="ECO:0000313" key="6">
    <source>
        <dbReference type="Proteomes" id="UP000504618"/>
    </source>
</evidence>
<dbReference type="OrthoDB" id="5282002at2759"/>
<organism evidence="6 7">
    <name type="scientific">Temnothorax curvispinosus</name>
    <dbReference type="NCBI Taxonomy" id="300111"/>
    <lineage>
        <taxon>Eukaryota</taxon>
        <taxon>Metazoa</taxon>
        <taxon>Ecdysozoa</taxon>
        <taxon>Arthropoda</taxon>
        <taxon>Hexapoda</taxon>
        <taxon>Insecta</taxon>
        <taxon>Pterygota</taxon>
        <taxon>Neoptera</taxon>
        <taxon>Endopterygota</taxon>
        <taxon>Hymenoptera</taxon>
        <taxon>Apocrita</taxon>
        <taxon>Aculeata</taxon>
        <taxon>Formicoidea</taxon>
        <taxon>Formicidae</taxon>
        <taxon>Myrmicinae</taxon>
        <taxon>Temnothorax</taxon>
    </lineage>
</organism>
<protein>
    <submittedName>
        <fullName evidence="7">Uncharacterized protein LOC112452269</fullName>
    </submittedName>
</protein>
<dbReference type="SUPFAM" id="SSF144232">
    <property type="entry name" value="HIT/MYND zinc finger-like"/>
    <property type="match status" value="1"/>
</dbReference>
<dbReference type="GO" id="GO:0008270">
    <property type="term" value="F:zinc ion binding"/>
    <property type="evidence" value="ECO:0007669"/>
    <property type="project" value="UniProtKB-KW"/>
</dbReference>
<accession>A0A6J1PFI1</accession>
<keyword evidence="1" id="KW-0479">Metal-binding</keyword>
<dbReference type="PROSITE" id="PS50865">
    <property type="entry name" value="ZF_MYND_2"/>
    <property type="match status" value="1"/>
</dbReference>
<proteinExistence type="predicted"/>
<dbReference type="Proteomes" id="UP000504618">
    <property type="component" value="Unplaced"/>
</dbReference>
<keyword evidence="3" id="KW-0862">Zinc</keyword>
<evidence type="ECO:0000256" key="2">
    <source>
        <dbReference type="ARBA" id="ARBA00022771"/>
    </source>
</evidence>
<evidence type="ECO:0000259" key="5">
    <source>
        <dbReference type="PROSITE" id="PS50865"/>
    </source>
</evidence>
<dbReference type="Pfam" id="PF01753">
    <property type="entry name" value="zf-MYND"/>
    <property type="match status" value="1"/>
</dbReference>
<dbReference type="GeneID" id="112452269"/>
<dbReference type="RefSeq" id="XP_024868156.1">
    <property type="nucleotide sequence ID" value="XM_025012388.1"/>
</dbReference>
<dbReference type="Gene3D" id="6.10.140.2220">
    <property type="match status" value="1"/>
</dbReference>
<evidence type="ECO:0000256" key="3">
    <source>
        <dbReference type="ARBA" id="ARBA00022833"/>
    </source>
</evidence>
<dbReference type="PANTHER" id="PTHR28069">
    <property type="entry name" value="GH20023P"/>
    <property type="match status" value="1"/>
</dbReference>
<evidence type="ECO:0000313" key="7">
    <source>
        <dbReference type="RefSeq" id="XP_024868156.1"/>
    </source>
</evidence>
<evidence type="ECO:0000256" key="4">
    <source>
        <dbReference type="PROSITE-ProRule" id="PRU00134"/>
    </source>
</evidence>
<dbReference type="PANTHER" id="PTHR28069:SF2">
    <property type="entry name" value="GH20023P"/>
    <property type="match status" value="1"/>
</dbReference>
<dbReference type="AlphaFoldDB" id="A0A6J1PFI1"/>
<name>A0A6J1PFI1_9HYME</name>
<keyword evidence="6" id="KW-1185">Reference proteome</keyword>
<feature type="domain" description="MYND-type" evidence="5">
    <location>
        <begin position="2"/>
        <end position="41"/>
    </location>
</feature>
<dbReference type="InterPro" id="IPR002893">
    <property type="entry name" value="Znf_MYND"/>
</dbReference>
<sequence>MCHVCKRFGDDVLKRCSNCKIILYCGSEHQKQHWKKHKSLCKAIQNVLPYYSMDDGGETTDDELWTEKKLMFMQLVSSRLGRRLNADEMQMFCFPREGLVCHERNKSLESCQKCAASFCKNHKDGIEHRDICAPLELCLCTDLFSMREGNSPLDLHFYLQHISCTSTFQNMKDFIEAFGNIQIDSEMSHNVWAAQHSEYLTCSLTLFYVMRLLKYVPKSKNLVIHVLGTNGSDEIFRTFWEILPRLIGTMMIVIVT</sequence>
<reference evidence="7" key="1">
    <citation type="submission" date="2025-08" db="UniProtKB">
        <authorList>
            <consortium name="RefSeq"/>
        </authorList>
    </citation>
    <scope>IDENTIFICATION</scope>
    <source>
        <tissue evidence="7">Whole body</tissue>
    </source>
</reference>
<evidence type="ECO:0000256" key="1">
    <source>
        <dbReference type="ARBA" id="ARBA00022723"/>
    </source>
</evidence>
<keyword evidence="2 4" id="KW-0863">Zinc-finger</keyword>
<gene>
    <name evidence="7" type="primary">LOC112452269</name>
</gene>
<dbReference type="PROSITE" id="PS01360">
    <property type="entry name" value="ZF_MYND_1"/>
    <property type="match status" value="1"/>
</dbReference>